<sequence>MTARQIERIKDAQNEARRFIAKADAAIKTLRDAQYPDTRATAAAKRASMDLTRALVGVRKSPYND</sequence>
<dbReference type="Proteomes" id="UP001597203">
    <property type="component" value="Unassembled WGS sequence"/>
</dbReference>
<comment type="caution">
    <text evidence="1">The sequence shown here is derived from an EMBL/GenBank/DDBJ whole genome shotgun (WGS) entry which is preliminary data.</text>
</comment>
<protein>
    <submittedName>
        <fullName evidence="1">Uncharacterized protein</fullName>
    </submittedName>
</protein>
<evidence type="ECO:0000313" key="2">
    <source>
        <dbReference type="Proteomes" id="UP001597203"/>
    </source>
</evidence>
<keyword evidence="2" id="KW-1185">Reference proteome</keyword>
<accession>A0ABW3NZE4</accession>
<organism evidence="1 2">
    <name type="scientific">Sphingobium olei</name>
    <dbReference type="NCBI Taxonomy" id="420955"/>
    <lineage>
        <taxon>Bacteria</taxon>
        <taxon>Pseudomonadati</taxon>
        <taxon>Pseudomonadota</taxon>
        <taxon>Alphaproteobacteria</taxon>
        <taxon>Sphingomonadales</taxon>
        <taxon>Sphingomonadaceae</taxon>
        <taxon>Sphingobium</taxon>
    </lineage>
</organism>
<dbReference type="RefSeq" id="WP_380909358.1">
    <property type="nucleotide sequence ID" value="NZ_JBHTLS010000079.1"/>
</dbReference>
<reference evidence="2" key="1">
    <citation type="journal article" date="2019" name="Int. J. Syst. Evol. Microbiol.">
        <title>The Global Catalogue of Microorganisms (GCM) 10K type strain sequencing project: providing services to taxonomists for standard genome sequencing and annotation.</title>
        <authorList>
            <consortium name="The Broad Institute Genomics Platform"/>
            <consortium name="The Broad Institute Genome Sequencing Center for Infectious Disease"/>
            <person name="Wu L."/>
            <person name="Ma J."/>
        </authorList>
    </citation>
    <scope>NUCLEOTIDE SEQUENCE [LARGE SCALE GENOMIC DNA]</scope>
    <source>
        <strain evidence="2">CCUG 54329</strain>
    </source>
</reference>
<name>A0ABW3NZE4_9SPHN</name>
<gene>
    <name evidence="1" type="ORF">ACFQ24_04725</name>
</gene>
<proteinExistence type="predicted"/>
<dbReference type="EMBL" id="JBHTLS010000079">
    <property type="protein sequence ID" value="MFD1104192.1"/>
    <property type="molecule type" value="Genomic_DNA"/>
</dbReference>
<evidence type="ECO:0000313" key="1">
    <source>
        <dbReference type="EMBL" id="MFD1104192.1"/>
    </source>
</evidence>